<gene>
    <name evidence="2" type="ORF">DCC81_20835</name>
</gene>
<dbReference type="PROSITE" id="PS51688">
    <property type="entry name" value="ICA"/>
    <property type="match status" value="1"/>
</dbReference>
<name>A0A2T7BCP5_9BACT</name>
<protein>
    <recommendedName>
        <fullName evidence="1">Peptidase S74 domain-containing protein</fullName>
    </recommendedName>
</protein>
<dbReference type="EMBL" id="QCYK01000003">
    <property type="protein sequence ID" value="PUZ22869.1"/>
    <property type="molecule type" value="Genomic_DNA"/>
</dbReference>
<dbReference type="Pfam" id="PF13884">
    <property type="entry name" value="Peptidase_S74"/>
    <property type="match status" value="1"/>
</dbReference>
<evidence type="ECO:0000259" key="1">
    <source>
        <dbReference type="PROSITE" id="PS51688"/>
    </source>
</evidence>
<dbReference type="InterPro" id="IPR030392">
    <property type="entry name" value="S74_ICA"/>
</dbReference>
<reference evidence="2 3" key="1">
    <citation type="submission" date="2018-04" db="EMBL/GenBank/DDBJ databases">
        <title>Chitinophaga fuyangensis sp. nov., isolated from soil in a chemical factory.</title>
        <authorList>
            <person name="Chen K."/>
        </authorList>
    </citation>
    <scope>NUCLEOTIDE SEQUENCE [LARGE SCALE GENOMIC DNA]</scope>
    <source>
        <strain evidence="2 3">LY-1</strain>
    </source>
</reference>
<dbReference type="AlphaFoldDB" id="A0A2T7BCP5"/>
<keyword evidence="3" id="KW-1185">Reference proteome</keyword>
<evidence type="ECO:0000313" key="3">
    <source>
        <dbReference type="Proteomes" id="UP000244450"/>
    </source>
</evidence>
<organism evidence="2 3">
    <name type="scientific">Chitinophaga parva</name>
    <dbReference type="NCBI Taxonomy" id="2169414"/>
    <lineage>
        <taxon>Bacteria</taxon>
        <taxon>Pseudomonadati</taxon>
        <taxon>Bacteroidota</taxon>
        <taxon>Chitinophagia</taxon>
        <taxon>Chitinophagales</taxon>
        <taxon>Chitinophagaceae</taxon>
        <taxon>Chitinophaga</taxon>
    </lineage>
</organism>
<feature type="domain" description="Peptidase S74" evidence="1">
    <location>
        <begin position="960"/>
        <end position="1052"/>
    </location>
</feature>
<proteinExistence type="predicted"/>
<sequence>MVAGVQRAKAQYVYKIKADTVRIYNTCDTAELVLQNRTQNVLGYLYNKGGGVTEFRALNPVDLIYKSNDTLYYRLSSGQIGSVKIGLSAAEQSSSFILNQNTAAQTSANAWISGYFKANTGYQSIRATAANGTGDYSILDLASGSNRWGLGRMGQEMGSNSGTDFVIKGYSDNGTEIGNYLKLTRVNKDATFGGHIKIGDSTVTTAATYFDYRSLNGTPITSSYGVGFTSGTSGGAGMTSVSGTGPGRSLIVPFNGTAPVFSSNGGASWDTVWHAGNHTKGNQFSQVFANGVVLSTLTTNASGHVTGLGVRTLTPADIGAAPSNLPLATVLSNGNIASNNIMLGDTSSTSNYAYFVSRKLNTGGYSQFMSIGLDSTGQIGMRKATPGNSGAKDKILYLPYGGTTLLYSPDNGTNRYGLWHAGNDGAGSGLDADLLDGKDAAGFIQNQASSPQAAANAWVSGSLSATTLYTSAPPGTPQHFFYTGTNQQVTTASRRWLFTFANADGTNVGSDFALQRCDNTGGVSGTPLFLQRSNGFVGINSTAPTDQLTVNGNSRTIGIIAAERPSTASTGYFAIKNANSLYRWSIGTSGVESTGAAGANFTVFAYDSSGNLLRSNDLFINRASGFVGIGTTTPDVKLQVIGSAKSNLLYTDVSTNVYHYLRTASGINRWAWGSTGAESTGDLGSNLTLYSFADAGTTKAAVMSFDRANTRVGINQAAPGQRLSVAGSFSATDSVILTKLTGSGLVKQTNGYLTTAVAGTDYVPATGGTGYIQNNPTATQSASFIINGTASFKTEAYTGSIYQNQVTSNYRSGMYVQSTGSINNVLTGAPANGFMWRWLSVDSGTLNYTSDANEKMRLTFDGRLGIGTNSPGTTLEVAGVAAVSGSANAFMWTDRTLAGNNKWQWYSSGGSTYLFDGLNQVNRVAVSNAGNVAIGKDAATAGYKLDVNGYVQSTGFYQSSLRSLKKDIQPFTASATKILDSAQVRTFVYKADSANITHIGFIADEVPDAMASPQRQGVDQANTTALLVKALQETTARLEAMEKRVAELEKQLKEKK</sequence>
<dbReference type="Proteomes" id="UP000244450">
    <property type="component" value="Unassembled WGS sequence"/>
</dbReference>
<evidence type="ECO:0000313" key="2">
    <source>
        <dbReference type="EMBL" id="PUZ22869.1"/>
    </source>
</evidence>
<comment type="caution">
    <text evidence="2">The sequence shown here is derived from an EMBL/GenBank/DDBJ whole genome shotgun (WGS) entry which is preliminary data.</text>
</comment>
<accession>A0A2T7BCP5</accession>